<evidence type="ECO:0008006" key="3">
    <source>
        <dbReference type="Google" id="ProtNLM"/>
    </source>
</evidence>
<sequence length="207" mass="22074">MIAAAGQRTAAPAVALERGDPGVLEAVVRPEVHLAIWNRPLPLALAWLPQLDWSKIDDLDFTTTLEALEADVAEGLAEAGYPAGARGDALAGEMIDHARRFAAVQQIDALAIRLEVIETDACHKFHADHVTARLLTTLMGTGTQWIHGDAGPDTPIRQMRTGDVAIFKGRLATEALAILHRSPPIGDTGETRLLLAIDPAPAPSLPE</sequence>
<dbReference type="Proteomes" id="UP000531251">
    <property type="component" value="Unassembled WGS sequence"/>
</dbReference>
<keyword evidence="2" id="KW-1185">Reference proteome</keyword>
<dbReference type="Pfam" id="PF08856">
    <property type="entry name" value="DUF1826"/>
    <property type="match status" value="1"/>
</dbReference>
<dbReference type="EMBL" id="JAATJB010000003">
    <property type="protein sequence ID" value="NJB97255.1"/>
    <property type="molecule type" value="Genomic_DNA"/>
</dbReference>
<organism evidence="1 2">
    <name type="scientific">Sphingomonas trueperi</name>
    <dbReference type="NCBI Taxonomy" id="53317"/>
    <lineage>
        <taxon>Bacteria</taxon>
        <taxon>Pseudomonadati</taxon>
        <taxon>Pseudomonadota</taxon>
        <taxon>Alphaproteobacteria</taxon>
        <taxon>Sphingomonadales</taxon>
        <taxon>Sphingomonadaceae</taxon>
        <taxon>Sphingomonas</taxon>
    </lineage>
</organism>
<dbReference type="AlphaFoldDB" id="A0A7X5XYD0"/>
<evidence type="ECO:0000313" key="1">
    <source>
        <dbReference type="EMBL" id="NJB97255.1"/>
    </source>
</evidence>
<dbReference type="InterPro" id="IPR014955">
    <property type="entry name" value="DUF1826"/>
</dbReference>
<dbReference type="RefSeq" id="WP_125974340.1">
    <property type="nucleotide sequence ID" value="NZ_BAAADY010000012.1"/>
</dbReference>
<accession>A0A7X5XYD0</accession>
<proteinExistence type="predicted"/>
<comment type="caution">
    <text evidence="1">The sequence shown here is derived from an EMBL/GenBank/DDBJ whole genome shotgun (WGS) entry which is preliminary data.</text>
</comment>
<name>A0A7X5XYD0_9SPHN</name>
<reference evidence="1 2" key="1">
    <citation type="submission" date="2020-03" db="EMBL/GenBank/DDBJ databases">
        <title>Genomic Encyclopedia of Type Strains, Phase IV (KMG-IV): sequencing the most valuable type-strain genomes for metagenomic binning, comparative biology and taxonomic classification.</title>
        <authorList>
            <person name="Goeker M."/>
        </authorList>
    </citation>
    <scope>NUCLEOTIDE SEQUENCE [LARGE SCALE GENOMIC DNA]</scope>
    <source>
        <strain evidence="1 2">DSM 7225</strain>
    </source>
</reference>
<gene>
    <name evidence="1" type="ORF">GGR89_001561</name>
</gene>
<evidence type="ECO:0000313" key="2">
    <source>
        <dbReference type="Proteomes" id="UP000531251"/>
    </source>
</evidence>
<protein>
    <recommendedName>
        <fullName evidence="3">DUF1826 domain-containing protein</fullName>
    </recommendedName>
</protein>